<name>A0AAX4JNK3_9TREE</name>
<dbReference type="AlphaFoldDB" id="A0AAX4JNK3"/>
<proteinExistence type="predicted"/>
<dbReference type="RefSeq" id="XP_066072898.1">
    <property type="nucleotide sequence ID" value="XM_066216801.1"/>
</dbReference>
<evidence type="ECO:0008006" key="4">
    <source>
        <dbReference type="Google" id="ProtNLM"/>
    </source>
</evidence>
<feature type="compositionally biased region" description="Basic and acidic residues" evidence="1">
    <location>
        <begin position="149"/>
        <end position="160"/>
    </location>
</feature>
<dbReference type="Gene3D" id="3.40.50.150">
    <property type="entry name" value="Vaccinia Virus protein VP39"/>
    <property type="match status" value="1"/>
</dbReference>
<protein>
    <recommendedName>
        <fullName evidence="4">Cyclopropane-fatty-acyl-phospholipid synthase</fullName>
    </recommendedName>
</protein>
<dbReference type="EMBL" id="CP144098">
    <property type="protein sequence ID" value="WWC86135.1"/>
    <property type="molecule type" value="Genomic_DNA"/>
</dbReference>
<organism evidence="2 3">
    <name type="scientific">Kwoniella dendrophila CBS 6074</name>
    <dbReference type="NCBI Taxonomy" id="1295534"/>
    <lineage>
        <taxon>Eukaryota</taxon>
        <taxon>Fungi</taxon>
        <taxon>Dikarya</taxon>
        <taxon>Basidiomycota</taxon>
        <taxon>Agaricomycotina</taxon>
        <taxon>Tremellomycetes</taxon>
        <taxon>Tremellales</taxon>
        <taxon>Cryptococcaceae</taxon>
        <taxon>Kwoniella</taxon>
    </lineage>
</organism>
<feature type="compositionally biased region" description="Polar residues" evidence="1">
    <location>
        <begin position="30"/>
        <end position="40"/>
    </location>
</feature>
<feature type="compositionally biased region" description="Low complexity" evidence="1">
    <location>
        <begin position="1"/>
        <end position="25"/>
    </location>
</feature>
<dbReference type="InterPro" id="IPR029063">
    <property type="entry name" value="SAM-dependent_MTases_sf"/>
</dbReference>
<sequence>MASIASSSSAASDRSDSSTLAALLTPPDSSPASPLKSQSPFLPPTPSTPGSIQEQQQQQQKSKSNGLVKKSNTYTDSLLSLTDNVTSLIASSIYSLPNSFSGPLISIARLAILSMMNSQISYGKLTIITPQNEIHTFPSTSAESSNNRNDSDTGNEKSEQECTIKVLKDSFWLRLVAQGDLGFAESYMMGECEVDDLVQVFKIFIKSAPSAQSTHISGVRTIPSRIFSLITSLTNSRFANTITNSICNISAHYDLSNGMFSSFLSKDMTYSCAIYPELDKDLYDGKEFQRKQGKIIDIYEENGEDELEQAQLAKLRHIIRKADIQPGHRVLEIGSGWGSMAIEAVRQTNCTVDTITLSAQQKALAEDRIKEAGLAGRIRVWLMDYRKLPESWKGTFDRVVSCEMLEAVGKEFIPGYFGVLNEMLNEQGVACIQVITIPESRFEKYQQEVDFIRKWIFPGGFLPTVTYVTDSATKGSQNRLVLDSISNIGPHYARTLREWRHRFVANFESLVIPALFDEHPNMNDEDIQVFKRKWIYYFAYCEIGFSERVLGDHIFTWVREGYSGYGCSTFN</sequence>
<gene>
    <name evidence="2" type="ORF">L201_001006</name>
</gene>
<feature type="region of interest" description="Disordered" evidence="1">
    <location>
        <begin position="136"/>
        <end position="160"/>
    </location>
</feature>
<evidence type="ECO:0000256" key="1">
    <source>
        <dbReference type="SAM" id="MobiDB-lite"/>
    </source>
</evidence>
<dbReference type="Proteomes" id="UP001355207">
    <property type="component" value="Chromosome 1"/>
</dbReference>
<evidence type="ECO:0000313" key="2">
    <source>
        <dbReference type="EMBL" id="WWC86135.1"/>
    </source>
</evidence>
<dbReference type="PANTHER" id="PTHR43667">
    <property type="entry name" value="CYCLOPROPANE-FATTY-ACYL-PHOSPHOLIPID SYNTHASE"/>
    <property type="match status" value="1"/>
</dbReference>
<dbReference type="InterPro" id="IPR050723">
    <property type="entry name" value="CFA/CMAS"/>
</dbReference>
<accession>A0AAX4JNK3</accession>
<feature type="compositionally biased region" description="Polar residues" evidence="1">
    <location>
        <begin position="136"/>
        <end position="148"/>
    </location>
</feature>
<feature type="region of interest" description="Disordered" evidence="1">
    <location>
        <begin position="1"/>
        <end position="69"/>
    </location>
</feature>
<dbReference type="CDD" id="cd02440">
    <property type="entry name" value="AdoMet_MTases"/>
    <property type="match status" value="1"/>
</dbReference>
<dbReference type="SUPFAM" id="SSF53335">
    <property type="entry name" value="S-adenosyl-L-methionine-dependent methyltransferases"/>
    <property type="match status" value="1"/>
</dbReference>
<dbReference type="PANTHER" id="PTHR43667:SF2">
    <property type="entry name" value="FATTY ACID C-METHYL TRANSFERASE"/>
    <property type="match status" value="1"/>
</dbReference>
<keyword evidence="3" id="KW-1185">Reference proteome</keyword>
<evidence type="ECO:0000313" key="3">
    <source>
        <dbReference type="Proteomes" id="UP001355207"/>
    </source>
</evidence>
<reference evidence="2 3" key="1">
    <citation type="submission" date="2024-01" db="EMBL/GenBank/DDBJ databases">
        <title>Comparative genomics of Cryptococcus and Kwoniella reveals pathogenesis evolution and contrasting modes of karyotype evolution via chromosome fusion or intercentromeric recombination.</title>
        <authorList>
            <person name="Coelho M.A."/>
            <person name="David-Palma M."/>
            <person name="Shea T."/>
            <person name="Bowers K."/>
            <person name="McGinley-Smith S."/>
            <person name="Mohammad A.W."/>
            <person name="Gnirke A."/>
            <person name="Yurkov A.M."/>
            <person name="Nowrousian M."/>
            <person name="Sun S."/>
            <person name="Cuomo C.A."/>
            <person name="Heitman J."/>
        </authorList>
    </citation>
    <scope>NUCLEOTIDE SEQUENCE [LARGE SCALE GENOMIC DNA]</scope>
    <source>
        <strain evidence="2 3">CBS 6074</strain>
    </source>
</reference>
<dbReference type="Pfam" id="PF02353">
    <property type="entry name" value="CMAS"/>
    <property type="match status" value="1"/>
</dbReference>
<dbReference type="GeneID" id="91091678"/>